<keyword evidence="2" id="KW-1185">Reference proteome</keyword>
<evidence type="ECO:0000313" key="2">
    <source>
        <dbReference type="Proteomes" id="UP001275436"/>
    </source>
</evidence>
<protein>
    <recommendedName>
        <fullName evidence="3">Flagellar protein</fullName>
    </recommendedName>
</protein>
<accession>A0ABQ5TJY4</accession>
<name>A0ABQ5TJY4_9BACI</name>
<proteinExistence type="predicted"/>
<sequence>MGELANCVRCDTVYVKTTRDICTDCFQKEEQAFQKVYAFLRVRKNRQATLSEIVDATEVKEVLITKFIKERRLQVKNFPNLGYPCENCNTTITSGKFCDNCLDKLKEEISAFEQIEERKLINEQSEGKKVDTYYAIDKHGK</sequence>
<dbReference type="Proteomes" id="UP001275436">
    <property type="component" value="Unassembled WGS sequence"/>
</dbReference>
<reference evidence="1 2" key="1">
    <citation type="submission" date="2023-02" db="EMBL/GenBank/DDBJ databases">
        <title>Oceanobacillus kimchii IFOP_LL358 isolated form Alexandrium catenella lab strain.</title>
        <authorList>
            <person name="Gajardo G."/>
            <person name="Ueki S."/>
            <person name="Maruyama F."/>
        </authorList>
    </citation>
    <scope>NUCLEOTIDE SEQUENCE [LARGE SCALE GENOMIC DNA]</scope>
    <source>
        <strain evidence="1 2">IFOP_LL358</strain>
    </source>
</reference>
<gene>
    <name evidence="1" type="primary">yvyF</name>
    <name evidence="1" type="ORF">MACH08_29600</name>
</gene>
<evidence type="ECO:0000313" key="1">
    <source>
        <dbReference type="EMBL" id="GLO67176.1"/>
    </source>
</evidence>
<comment type="caution">
    <text evidence="1">The sequence shown here is derived from an EMBL/GenBank/DDBJ whole genome shotgun (WGS) entry which is preliminary data.</text>
</comment>
<dbReference type="NCBIfam" id="TIGR03826">
    <property type="entry name" value="YvyF"/>
    <property type="match status" value="1"/>
</dbReference>
<evidence type="ECO:0008006" key="3">
    <source>
        <dbReference type="Google" id="ProtNLM"/>
    </source>
</evidence>
<dbReference type="RefSeq" id="WP_317958255.1">
    <property type="nucleotide sequence ID" value="NZ_BSKO01000001.1"/>
</dbReference>
<dbReference type="InterPro" id="IPR022258">
    <property type="entry name" value="Flagellar_operon_YvyF"/>
</dbReference>
<organism evidence="1 2">
    <name type="scientific">Oceanobacillus kimchii</name>
    <dbReference type="NCBI Taxonomy" id="746691"/>
    <lineage>
        <taxon>Bacteria</taxon>
        <taxon>Bacillati</taxon>
        <taxon>Bacillota</taxon>
        <taxon>Bacilli</taxon>
        <taxon>Bacillales</taxon>
        <taxon>Bacillaceae</taxon>
        <taxon>Oceanobacillus</taxon>
    </lineage>
</organism>
<dbReference type="EMBL" id="BSKO01000001">
    <property type="protein sequence ID" value="GLO67176.1"/>
    <property type="molecule type" value="Genomic_DNA"/>
</dbReference>